<feature type="non-terminal residue" evidence="2">
    <location>
        <position position="1"/>
    </location>
</feature>
<keyword evidence="1" id="KW-1133">Transmembrane helix</keyword>
<feature type="transmembrane region" description="Helical" evidence="1">
    <location>
        <begin position="83"/>
        <end position="104"/>
    </location>
</feature>
<dbReference type="InterPro" id="IPR040256">
    <property type="entry name" value="At4g02000-like"/>
</dbReference>
<evidence type="ECO:0000313" key="2">
    <source>
        <dbReference type="EMBL" id="MBA0570875.1"/>
    </source>
</evidence>
<protein>
    <recommendedName>
        <fullName evidence="4">DUF4283 domain-containing protein</fullName>
    </recommendedName>
</protein>
<comment type="caution">
    <text evidence="2">The sequence shown here is derived from an EMBL/GenBank/DDBJ whole genome shotgun (WGS) entry which is preliminary data.</text>
</comment>
<evidence type="ECO:0000313" key="3">
    <source>
        <dbReference type="Proteomes" id="UP000593572"/>
    </source>
</evidence>
<gene>
    <name evidence="2" type="ORF">Golob_004479</name>
</gene>
<keyword evidence="1" id="KW-0812">Transmembrane</keyword>
<name>A0A7J8N1U2_9ROSI</name>
<keyword evidence="1" id="KW-0472">Membrane</keyword>
<evidence type="ECO:0000256" key="1">
    <source>
        <dbReference type="SAM" id="Phobius"/>
    </source>
</evidence>
<sequence length="434" mass="48611">GCPFLPGSSGCSSAAFSSRRGTFFLVFDGCHALGGLGRKSVPREGSWAVLVSTDGAYGFVLIWALCVVLLLGFLYVGDLSSPFFVSCSWCLGCVVSSATIVVGVCSVRPDACLGCSLRRWELFGAGCVRGLVGKFLLFAWFSSFSSLWGSIAGVFFGLRWKVVWLVCLVLSSLLWGVLLTWVVGWFSFSESEKGKVVCQGSTKSDLQRFEAWTIGKFMSGEKINREAMYRVLKSLRYTKEPVNFVALKGGLFLVKFGLIGDRDRILNLSPWRSLFSMVPFVKGKDMSCYSFIHVPFWVRIFNIPLEKMDRQVALDVRKAIGGVVAIDWRYRDGCWVEYIRVRVKIDIFKSLRVVYLVGVDGEETFCAIKYECLPTFYYFCGCIGHHTHKCDHFEKVKGIANPNFQYGNWLRAQIRQPNVGIGIWQNGIETIMVG</sequence>
<dbReference type="Proteomes" id="UP000593572">
    <property type="component" value="Unassembled WGS sequence"/>
</dbReference>
<feature type="non-terminal residue" evidence="2">
    <location>
        <position position="434"/>
    </location>
</feature>
<feature type="transmembrane region" description="Helical" evidence="1">
    <location>
        <begin position="135"/>
        <end position="156"/>
    </location>
</feature>
<organism evidence="2 3">
    <name type="scientific">Gossypium lobatum</name>
    <dbReference type="NCBI Taxonomy" id="34289"/>
    <lineage>
        <taxon>Eukaryota</taxon>
        <taxon>Viridiplantae</taxon>
        <taxon>Streptophyta</taxon>
        <taxon>Embryophyta</taxon>
        <taxon>Tracheophyta</taxon>
        <taxon>Spermatophyta</taxon>
        <taxon>Magnoliopsida</taxon>
        <taxon>eudicotyledons</taxon>
        <taxon>Gunneridae</taxon>
        <taxon>Pentapetalae</taxon>
        <taxon>rosids</taxon>
        <taxon>malvids</taxon>
        <taxon>Malvales</taxon>
        <taxon>Malvaceae</taxon>
        <taxon>Malvoideae</taxon>
        <taxon>Gossypium</taxon>
    </lineage>
</organism>
<keyword evidence="3" id="KW-1185">Reference proteome</keyword>
<evidence type="ECO:0008006" key="4">
    <source>
        <dbReference type="Google" id="ProtNLM"/>
    </source>
</evidence>
<reference evidence="2 3" key="1">
    <citation type="journal article" date="2019" name="Genome Biol. Evol.">
        <title>Insights into the evolution of the New World diploid cottons (Gossypium, subgenus Houzingenia) based on genome sequencing.</title>
        <authorList>
            <person name="Grover C.E."/>
            <person name="Arick M.A. 2nd"/>
            <person name="Thrash A."/>
            <person name="Conover J.L."/>
            <person name="Sanders W.S."/>
            <person name="Peterson D.G."/>
            <person name="Frelichowski J.E."/>
            <person name="Scheffler J.A."/>
            <person name="Scheffler B.E."/>
            <person name="Wendel J.F."/>
        </authorList>
    </citation>
    <scope>NUCLEOTIDE SEQUENCE [LARGE SCALE GENOMIC DNA]</scope>
    <source>
        <strain evidence="2">157</strain>
        <tissue evidence="2">Leaf</tissue>
    </source>
</reference>
<feature type="transmembrane region" description="Helical" evidence="1">
    <location>
        <begin position="56"/>
        <end position="76"/>
    </location>
</feature>
<proteinExistence type="predicted"/>
<accession>A0A7J8N1U2</accession>
<feature type="transmembrane region" description="Helical" evidence="1">
    <location>
        <begin position="163"/>
        <end position="188"/>
    </location>
</feature>
<dbReference type="EMBL" id="JABEZX010000011">
    <property type="protein sequence ID" value="MBA0570875.1"/>
    <property type="molecule type" value="Genomic_DNA"/>
</dbReference>
<dbReference type="PANTHER" id="PTHR31286">
    <property type="entry name" value="GLYCINE-RICH CELL WALL STRUCTURAL PROTEIN 1.8-LIKE"/>
    <property type="match status" value="1"/>
</dbReference>
<dbReference type="PANTHER" id="PTHR31286:SF178">
    <property type="entry name" value="DUF4283 DOMAIN-CONTAINING PROTEIN"/>
    <property type="match status" value="1"/>
</dbReference>
<dbReference type="AlphaFoldDB" id="A0A7J8N1U2"/>